<dbReference type="Pfam" id="PF05958">
    <property type="entry name" value="tRNA_U5-meth_tr"/>
    <property type="match status" value="1"/>
</dbReference>
<dbReference type="SUPFAM" id="SSF53335">
    <property type="entry name" value="S-adenosyl-L-methionine-dependent methyltransferases"/>
    <property type="match status" value="1"/>
</dbReference>
<dbReference type="GO" id="GO:0008168">
    <property type="term" value="F:methyltransferase activity"/>
    <property type="evidence" value="ECO:0007669"/>
    <property type="project" value="UniProtKB-KW"/>
</dbReference>
<gene>
    <name evidence="6" type="primary">rlmD</name>
    <name evidence="6" type="ORF">MOZ64_04690</name>
</gene>
<evidence type="ECO:0000256" key="1">
    <source>
        <dbReference type="ARBA" id="ARBA00022603"/>
    </source>
</evidence>
<keyword evidence="7" id="KW-1185">Reference proteome</keyword>
<evidence type="ECO:0000256" key="2">
    <source>
        <dbReference type="ARBA" id="ARBA00022679"/>
    </source>
</evidence>
<evidence type="ECO:0000256" key="5">
    <source>
        <dbReference type="PROSITE-ProRule" id="PRU10015"/>
    </source>
</evidence>
<reference evidence="6 7" key="1">
    <citation type="submission" date="2022-03" db="EMBL/GenBank/DDBJ databases">
        <title>Novel taxa within the pig intestine.</title>
        <authorList>
            <person name="Wylensek D."/>
            <person name="Bishof K."/>
            <person name="Afrizal A."/>
            <person name="Clavel T."/>
        </authorList>
    </citation>
    <scope>NUCLEOTIDE SEQUENCE [LARGE SCALE GENOMIC DNA]</scope>
    <source>
        <strain evidence="6 7">Cla-KB-P134</strain>
    </source>
</reference>
<dbReference type="NCBIfam" id="TIGR00479">
    <property type="entry name" value="rumA"/>
    <property type="match status" value="1"/>
</dbReference>
<dbReference type="Gene3D" id="3.40.50.150">
    <property type="entry name" value="Vaccinia Virus protein VP39"/>
    <property type="match status" value="1"/>
</dbReference>
<dbReference type="Proteomes" id="UP001285244">
    <property type="component" value="Unassembled WGS sequence"/>
</dbReference>
<feature type="binding site" evidence="4">
    <location>
        <position position="221"/>
    </location>
    <ligand>
        <name>S-adenosyl-L-methionine</name>
        <dbReference type="ChEBI" id="CHEBI:59789"/>
    </ligand>
</feature>
<name>A0ABU4WKQ1_9FIRM</name>
<dbReference type="GO" id="GO:0032259">
    <property type="term" value="P:methylation"/>
    <property type="evidence" value="ECO:0007669"/>
    <property type="project" value="UniProtKB-KW"/>
</dbReference>
<sequence>MNLKQKQDMVEELVNKNHLPIEVGPIHSAALDKHYRNKVIVAFAKHKGVVYAGQYAPHSHRVIKDGGRSLQPKIINDIIDTITELVQSMKIYLYNEQTGTGVLRHVLIRWGHATNEVMVVFVTGTNIFPSRKNMIHALRNKHPEIKTILQEVNGRKTSVVMENKPMVLYGNGTIDDILCGKKITIPATAFYQIHSQQCEVLYGLAKEKLQLTGKETILDTYCGLGTIGLSLADACKSAMGVEINKEAIHYAKINAKQNHMKNMQFVDMDATAFMMEAKRYHHPYDVIVLDPPRAGTTQQFIYASTSLTPKKILYISCDPRTLVRDLKQFRRAGYVTDRLDLVDMFPRTEHIESICLLTRSKRK</sequence>
<dbReference type="CDD" id="cd02440">
    <property type="entry name" value="AdoMet_MTases"/>
    <property type="match status" value="1"/>
</dbReference>
<evidence type="ECO:0000313" key="7">
    <source>
        <dbReference type="Proteomes" id="UP001285244"/>
    </source>
</evidence>
<dbReference type="InterPro" id="IPR029063">
    <property type="entry name" value="SAM-dependent_MTases_sf"/>
</dbReference>
<evidence type="ECO:0000256" key="4">
    <source>
        <dbReference type="PROSITE-ProRule" id="PRU01024"/>
    </source>
</evidence>
<dbReference type="PANTHER" id="PTHR11061">
    <property type="entry name" value="RNA M5U METHYLTRANSFERASE"/>
    <property type="match status" value="1"/>
</dbReference>
<feature type="binding site" evidence="4">
    <location>
        <position position="192"/>
    </location>
    <ligand>
        <name>S-adenosyl-L-methionine</name>
        <dbReference type="ChEBI" id="CHEBI:59789"/>
    </ligand>
</feature>
<keyword evidence="2 4" id="KW-0808">Transferase</keyword>
<feature type="active site" evidence="5">
    <location>
        <position position="317"/>
    </location>
</feature>
<feature type="binding site" evidence="4">
    <location>
        <position position="290"/>
    </location>
    <ligand>
        <name>S-adenosyl-L-methionine</name>
        <dbReference type="ChEBI" id="CHEBI:59789"/>
    </ligand>
</feature>
<dbReference type="PROSITE" id="PS51687">
    <property type="entry name" value="SAM_MT_RNA_M5U"/>
    <property type="match status" value="1"/>
</dbReference>
<dbReference type="PROSITE" id="PS01230">
    <property type="entry name" value="TRMA_1"/>
    <property type="match status" value="1"/>
</dbReference>
<accession>A0ABU4WKQ1</accession>
<keyword evidence="1 4" id="KW-0489">Methyltransferase</keyword>
<comment type="caution">
    <text evidence="6">The sequence shown here is derived from an EMBL/GenBank/DDBJ whole genome shotgun (WGS) entry which is preliminary data.</text>
</comment>
<dbReference type="EMBL" id="JALBUS010000005">
    <property type="protein sequence ID" value="MDX8417138.1"/>
    <property type="molecule type" value="Genomic_DNA"/>
</dbReference>
<evidence type="ECO:0000313" key="6">
    <source>
        <dbReference type="EMBL" id="MDX8417138.1"/>
    </source>
</evidence>
<dbReference type="PANTHER" id="PTHR11061:SF30">
    <property type="entry name" value="TRNA (URACIL(54)-C(5))-METHYLTRANSFERASE"/>
    <property type="match status" value="1"/>
</dbReference>
<dbReference type="Gene3D" id="2.40.50.1070">
    <property type="match status" value="1"/>
</dbReference>
<protein>
    <submittedName>
        <fullName evidence="6">23S rRNA (Uracil(1939)-C(5))-methyltransferase RlmD</fullName>
        <ecNumber evidence="6">2.1.1.190</ecNumber>
    </submittedName>
</protein>
<dbReference type="EC" id="2.1.1.190" evidence="6"/>
<feature type="active site" description="Nucleophile" evidence="4">
    <location>
        <position position="317"/>
    </location>
</feature>
<dbReference type="RefSeq" id="WP_320325432.1">
    <property type="nucleotide sequence ID" value="NZ_JALBUS010000005.1"/>
</dbReference>
<feature type="binding site" evidence="4">
    <location>
        <position position="242"/>
    </location>
    <ligand>
        <name>S-adenosyl-L-methionine</name>
        <dbReference type="ChEBI" id="CHEBI:59789"/>
    </ligand>
</feature>
<dbReference type="InterPro" id="IPR010280">
    <property type="entry name" value="U5_MeTrfase_fam"/>
</dbReference>
<organism evidence="6 7">
    <name type="scientific">Absicoccus intestinalis</name>
    <dbReference type="NCBI Taxonomy" id="2926319"/>
    <lineage>
        <taxon>Bacteria</taxon>
        <taxon>Bacillati</taxon>
        <taxon>Bacillota</taxon>
        <taxon>Erysipelotrichia</taxon>
        <taxon>Erysipelotrichales</taxon>
        <taxon>Erysipelotrichaceae</taxon>
        <taxon>Absicoccus</taxon>
    </lineage>
</organism>
<comment type="similarity">
    <text evidence="4">Belongs to the class I-like SAM-binding methyltransferase superfamily. RNA M5U methyltransferase family.</text>
</comment>
<dbReference type="InterPro" id="IPR030390">
    <property type="entry name" value="MeTrfase_TrmA_AS"/>
</dbReference>
<proteinExistence type="inferred from homology"/>
<evidence type="ECO:0000256" key="3">
    <source>
        <dbReference type="ARBA" id="ARBA00022691"/>
    </source>
</evidence>
<keyword evidence="3 4" id="KW-0949">S-adenosyl-L-methionine</keyword>